<feature type="non-terminal residue" evidence="2">
    <location>
        <position position="1"/>
    </location>
</feature>
<evidence type="ECO:0000313" key="3">
    <source>
        <dbReference type="Proteomes" id="UP001345963"/>
    </source>
</evidence>
<evidence type="ECO:0000256" key="1">
    <source>
        <dbReference type="SAM" id="MobiDB-lite"/>
    </source>
</evidence>
<proteinExistence type="predicted"/>
<sequence>STIDSSSASPSEAPQPVTQGSKLLQPLDTTVLQTRRQNTADATVEVQTYLLEPNIGRLEIRGVLETKESSLNV</sequence>
<gene>
    <name evidence="2" type="ORF">ATANTOWER_008730</name>
</gene>
<accession>A0ABU7CHU3</accession>
<protein>
    <submittedName>
        <fullName evidence="2">Uncharacterized protein</fullName>
    </submittedName>
</protein>
<organism evidence="2 3">
    <name type="scientific">Ataeniobius toweri</name>
    <dbReference type="NCBI Taxonomy" id="208326"/>
    <lineage>
        <taxon>Eukaryota</taxon>
        <taxon>Metazoa</taxon>
        <taxon>Chordata</taxon>
        <taxon>Craniata</taxon>
        <taxon>Vertebrata</taxon>
        <taxon>Euteleostomi</taxon>
        <taxon>Actinopterygii</taxon>
        <taxon>Neopterygii</taxon>
        <taxon>Teleostei</taxon>
        <taxon>Neoteleostei</taxon>
        <taxon>Acanthomorphata</taxon>
        <taxon>Ovalentaria</taxon>
        <taxon>Atherinomorphae</taxon>
        <taxon>Cyprinodontiformes</taxon>
        <taxon>Goodeidae</taxon>
        <taxon>Ataeniobius</taxon>
    </lineage>
</organism>
<keyword evidence="3" id="KW-1185">Reference proteome</keyword>
<evidence type="ECO:0000313" key="2">
    <source>
        <dbReference type="EMBL" id="MED6261706.1"/>
    </source>
</evidence>
<feature type="region of interest" description="Disordered" evidence="1">
    <location>
        <begin position="1"/>
        <end position="25"/>
    </location>
</feature>
<reference evidence="2 3" key="1">
    <citation type="submission" date="2021-07" db="EMBL/GenBank/DDBJ databases">
        <authorList>
            <person name="Palmer J.M."/>
        </authorList>
    </citation>
    <scope>NUCLEOTIDE SEQUENCE [LARGE SCALE GENOMIC DNA]</scope>
    <source>
        <strain evidence="2 3">AT_MEX2019</strain>
        <tissue evidence="2">Muscle</tissue>
    </source>
</reference>
<feature type="compositionally biased region" description="Polar residues" evidence="1">
    <location>
        <begin position="16"/>
        <end position="25"/>
    </location>
</feature>
<name>A0ABU7CHU3_9TELE</name>
<comment type="caution">
    <text evidence="2">The sequence shown here is derived from an EMBL/GenBank/DDBJ whole genome shotgun (WGS) entry which is preliminary data.</text>
</comment>
<dbReference type="Proteomes" id="UP001345963">
    <property type="component" value="Unassembled WGS sequence"/>
</dbReference>
<feature type="compositionally biased region" description="Low complexity" evidence="1">
    <location>
        <begin position="1"/>
        <end position="14"/>
    </location>
</feature>
<dbReference type="EMBL" id="JAHUTI010090562">
    <property type="protein sequence ID" value="MED6261706.1"/>
    <property type="molecule type" value="Genomic_DNA"/>
</dbReference>